<name>A0A0G0M2F6_9BACT</name>
<feature type="compositionally biased region" description="Low complexity" evidence="1">
    <location>
        <begin position="10"/>
        <end position="22"/>
    </location>
</feature>
<gene>
    <name evidence="2" type="ORF">UT19_C0001G0037</name>
</gene>
<evidence type="ECO:0000313" key="2">
    <source>
        <dbReference type="EMBL" id="KKQ94505.1"/>
    </source>
</evidence>
<protein>
    <submittedName>
        <fullName evidence="2">Uncharacterized protein</fullName>
    </submittedName>
</protein>
<organism evidence="2 3">
    <name type="scientific">Candidatus Woesebacteria bacterium GW2011_GWB1_39_10b</name>
    <dbReference type="NCBI Taxonomy" id="1618573"/>
    <lineage>
        <taxon>Bacteria</taxon>
        <taxon>Candidatus Woeseibacteriota</taxon>
    </lineage>
</organism>
<dbReference type="EMBL" id="LBVW01000001">
    <property type="protein sequence ID" value="KKQ94505.1"/>
    <property type="molecule type" value="Genomic_DNA"/>
</dbReference>
<evidence type="ECO:0000313" key="3">
    <source>
        <dbReference type="Proteomes" id="UP000034932"/>
    </source>
</evidence>
<accession>A0A0G0M2F6</accession>
<dbReference type="AlphaFoldDB" id="A0A0G0M2F6"/>
<sequence>MPMTGGGMSSAADDTAPTMPTASDDDTGMASATGPVSTTVDEPTQMPTGMPGGMGTSVQPTDEPVAPLPGGQSTSGAMGSPMGGEPTEEVPETTVKEPEEDTGPGVPPKGGMMGGAI</sequence>
<evidence type="ECO:0000256" key="1">
    <source>
        <dbReference type="SAM" id="MobiDB-lite"/>
    </source>
</evidence>
<feature type="region of interest" description="Disordered" evidence="1">
    <location>
        <begin position="1"/>
        <end position="117"/>
    </location>
</feature>
<comment type="caution">
    <text evidence="2">The sequence shown here is derived from an EMBL/GenBank/DDBJ whole genome shotgun (WGS) entry which is preliminary data.</text>
</comment>
<dbReference type="STRING" id="1618573.UT19_C0001G0037"/>
<reference evidence="2 3" key="1">
    <citation type="journal article" date="2015" name="Nature">
        <title>rRNA introns, odd ribosomes, and small enigmatic genomes across a large radiation of phyla.</title>
        <authorList>
            <person name="Brown C.T."/>
            <person name="Hug L.A."/>
            <person name="Thomas B.C."/>
            <person name="Sharon I."/>
            <person name="Castelle C.J."/>
            <person name="Singh A."/>
            <person name="Wilkins M.J."/>
            <person name="Williams K.H."/>
            <person name="Banfield J.F."/>
        </authorList>
    </citation>
    <scope>NUCLEOTIDE SEQUENCE [LARGE SCALE GENOMIC DNA]</scope>
</reference>
<proteinExistence type="predicted"/>
<dbReference type="Proteomes" id="UP000034932">
    <property type="component" value="Unassembled WGS sequence"/>
</dbReference>